<evidence type="ECO:0000256" key="2">
    <source>
        <dbReference type="ARBA" id="ARBA00023239"/>
    </source>
</evidence>
<dbReference type="EMBL" id="VCAU01000007">
    <property type="protein sequence ID" value="KAF9893447.1"/>
    <property type="molecule type" value="Genomic_DNA"/>
</dbReference>
<dbReference type="Pfam" id="PF05426">
    <property type="entry name" value="Alginate_lyase"/>
    <property type="match status" value="1"/>
</dbReference>
<proteinExistence type="predicted"/>
<dbReference type="Gene3D" id="1.50.10.100">
    <property type="entry name" value="Chondroitin AC/alginate lyase"/>
    <property type="match status" value="1"/>
</dbReference>
<reference evidence="4" key="1">
    <citation type="journal article" date="2019" name="Beilstein J. Org. Chem.">
        <title>Nanangenines: drimane sesquiterpenoids as the dominant metabolite cohort of a novel Australian fungus, Aspergillus nanangensis.</title>
        <authorList>
            <person name="Lacey H.J."/>
            <person name="Gilchrist C.L.M."/>
            <person name="Crombie A."/>
            <person name="Kalaitzis J.A."/>
            <person name="Vuong D."/>
            <person name="Rutledge P.J."/>
            <person name="Turner P."/>
            <person name="Pitt J.I."/>
            <person name="Lacey E."/>
            <person name="Chooi Y.H."/>
            <person name="Piggott A.M."/>
        </authorList>
    </citation>
    <scope>NUCLEOTIDE SEQUENCE</scope>
    <source>
        <strain evidence="4">MST-FP2251</strain>
    </source>
</reference>
<organism evidence="4 5">
    <name type="scientific">Aspergillus nanangensis</name>
    <dbReference type="NCBI Taxonomy" id="2582783"/>
    <lineage>
        <taxon>Eukaryota</taxon>
        <taxon>Fungi</taxon>
        <taxon>Dikarya</taxon>
        <taxon>Ascomycota</taxon>
        <taxon>Pezizomycotina</taxon>
        <taxon>Eurotiomycetes</taxon>
        <taxon>Eurotiomycetidae</taxon>
        <taxon>Eurotiales</taxon>
        <taxon>Aspergillaceae</taxon>
        <taxon>Aspergillus</taxon>
        <taxon>Aspergillus subgen. Circumdati</taxon>
    </lineage>
</organism>
<keyword evidence="5" id="KW-1185">Reference proteome</keyword>
<dbReference type="GO" id="GO:0016829">
    <property type="term" value="F:lyase activity"/>
    <property type="evidence" value="ECO:0007669"/>
    <property type="project" value="UniProtKB-KW"/>
</dbReference>
<comment type="caution">
    <text evidence="4">The sequence shown here is derived from an EMBL/GenBank/DDBJ whole genome shotgun (WGS) entry which is preliminary data.</text>
</comment>
<evidence type="ECO:0000313" key="4">
    <source>
        <dbReference type="EMBL" id="KAF9893447.1"/>
    </source>
</evidence>
<protein>
    <recommendedName>
        <fullName evidence="3">Alginate lyase domain-containing protein</fullName>
    </recommendedName>
</protein>
<dbReference type="InterPro" id="IPR008397">
    <property type="entry name" value="Alginate_lyase_dom"/>
</dbReference>
<dbReference type="SUPFAM" id="SSF48230">
    <property type="entry name" value="Chondroitin AC/alginate lyase"/>
    <property type="match status" value="1"/>
</dbReference>
<keyword evidence="2" id="KW-0456">Lyase</keyword>
<reference evidence="4" key="2">
    <citation type="submission" date="2020-02" db="EMBL/GenBank/DDBJ databases">
        <authorList>
            <person name="Gilchrist C.L.M."/>
            <person name="Chooi Y.-H."/>
        </authorList>
    </citation>
    <scope>NUCLEOTIDE SEQUENCE</scope>
    <source>
        <strain evidence="4">MST-FP2251</strain>
    </source>
</reference>
<feature type="domain" description="Alginate lyase" evidence="3">
    <location>
        <begin position="31"/>
        <end position="236"/>
    </location>
</feature>
<accession>A0AAD4CXC4</accession>
<keyword evidence="1" id="KW-0732">Signal</keyword>
<evidence type="ECO:0000256" key="1">
    <source>
        <dbReference type="ARBA" id="ARBA00022729"/>
    </source>
</evidence>
<sequence>MSGDSLASSSYTMKGPLTYVTRDVSSSSPGKTELSNDSVASLLNALMWYITGKTAYAEKSVEILNAWANTLELLNGTDAQLTASLYGAQLVNAAEIIRYTYSGWTADSITTFEKMILDIFYPPASQTTPSDSQKYPFLANWGTGGEKAIVAFGVFLSNETMYNYGLDLYHNFACANLNNTINSFGQNSESGRDQAHVQLGLGNMAETCQTAYNQGDNYWDLLESRLRVGYEYVASYNLGNTVKYDPHFYRCGADLVDGPWSNISDKERGVFRPIYEIAYGYFVQVKGSVMLYTQQVIQQHPIEANDGANNMGDSASYGTLRFSRVRGDV</sequence>
<name>A0AAD4CXC4_ASPNN</name>
<evidence type="ECO:0000259" key="3">
    <source>
        <dbReference type="Pfam" id="PF05426"/>
    </source>
</evidence>
<gene>
    <name evidence="4" type="ORF">FE257_010759</name>
</gene>
<dbReference type="GO" id="GO:0042597">
    <property type="term" value="C:periplasmic space"/>
    <property type="evidence" value="ECO:0007669"/>
    <property type="project" value="InterPro"/>
</dbReference>
<dbReference type="InterPro" id="IPR008929">
    <property type="entry name" value="Chondroitin_lyas"/>
</dbReference>
<dbReference type="Proteomes" id="UP001194746">
    <property type="component" value="Unassembled WGS sequence"/>
</dbReference>
<dbReference type="AlphaFoldDB" id="A0AAD4CXC4"/>
<evidence type="ECO:0000313" key="5">
    <source>
        <dbReference type="Proteomes" id="UP001194746"/>
    </source>
</evidence>